<evidence type="ECO:0000259" key="2">
    <source>
        <dbReference type="Pfam" id="PF02836"/>
    </source>
</evidence>
<dbReference type="Pfam" id="PF02836">
    <property type="entry name" value="Glyco_hydro_2_C"/>
    <property type="match status" value="1"/>
</dbReference>
<protein>
    <recommendedName>
        <fullName evidence="2">Glycoside hydrolase family 2 catalytic domain-containing protein</fullName>
    </recommendedName>
</protein>
<feature type="compositionally biased region" description="Basic and acidic residues" evidence="1">
    <location>
        <begin position="362"/>
        <end position="374"/>
    </location>
</feature>
<evidence type="ECO:0000313" key="4">
    <source>
        <dbReference type="Proteomes" id="UP000321926"/>
    </source>
</evidence>
<keyword evidence="4" id="KW-1185">Reference proteome</keyword>
<dbReference type="Gene3D" id="3.20.20.80">
    <property type="entry name" value="Glycosidases"/>
    <property type="match status" value="1"/>
</dbReference>
<name>A0A5C8K660_9BACT</name>
<organism evidence="3 4">
    <name type="scientific">Pontibacter qinzhouensis</name>
    <dbReference type="NCBI Taxonomy" id="2603253"/>
    <lineage>
        <taxon>Bacteria</taxon>
        <taxon>Pseudomonadati</taxon>
        <taxon>Bacteroidota</taxon>
        <taxon>Cytophagia</taxon>
        <taxon>Cytophagales</taxon>
        <taxon>Hymenobacteraceae</taxon>
        <taxon>Pontibacter</taxon>
    </lineage>
</organism>
<dbReference type="Proteomes" id="UP000321926">
    <property type="component" value="Unassembled WGS sequence"/>
</dbReference>
<feature type="region of interest" description="Disordered" evidence="1">
    <location>
        <begin position="362"/>
        <end position="381"/>
    </location>
</feature>
<dbReference type="AlphaFoldDB" id="A0A5C8K660"/>
<feature type="domain" description="Glycoside hydrolase family 2 catalytic" evidence="2">
    <location>
        <begin position="80"/>
        <end position="224"/>
    </location>
</feature>
<accession>A0A5C8K660</accession>
<dbReference type="SUPFAM" id="SSF51445">
    <property type="entry name" value="(Trans)glycosidases"/>
    <property type="match status" value="1"/>
</dbReference>
<proteinExistence type="predicted"/>
<dbReference type="GO" id="GO:0005975">
    <property type="term" value="P:carbohydrate metabolic process"/>
    <property type="evidence" value="ECO:0007669"/>
    <property type="project" value="InterPro"/>
</dbReference>
<dbReference type="InterPro" id="IPR006103">
    <property type="entry name" value="Glyco_hydro_2_cat"/>
</dbReference>
<dbReference type="InterPro" id="IPR017853">
    <property type="entry name" value="GH"/>
</dbReference>
<evidence type="ECO:0000256" key="1">
    <source>
        <dbReference type="SAM" id="MobiDB-lite"/>
    </source>
</evidence>
<reference evidence="3 4" key="1">
    <citation type="submission" date="2019-08" db="EMBL/GenBank/DDBJ databases">
        <authorList>
            <person name="Shi S."/>
        </authorList>
    </citation>
    <scope>NUCLEOTIDE SEQUENCE [LARGE SCALE GENOMIC DNA]</scope>
    <source>
        <strain evidence="3 4">GY10130</strain>
    </source>
</reference>
<dbReference type="GO" id="GO:0004553">
    <property type="term" value="F:hydrolase activity, hydrolyzing O-glycosyl compounds"/>
    <property type="evidence" value="ECO:0007669"/>
    <property type="project" value="InterPro"/>
</dbReference>
<comment type="caution">
    <text evidence="3">The sequence shown here is derived from an EMBL/GenBank/DDBJ whole genome shotgun (WGS) entry which is preliminary data.</text>
</comment>
<dbReference type="EMBL" id="VRTY01000031">
    <property type="protein sequence ID" value="TXK46933.1"/>
    <property type="molecule type" value="Genomic_DNA"/>
</dbReference>
<gene>
    <name evidence="3" type="ORF">FVR03_09945</name>
</gene>
<evidence type="ECO:0000313" key="3">
    <source>
        <dbReference type="EMBL" id="TXK46933.1"/>
    </source>
</evidence>
<sequence>MRNSYLILCSCGQTDMPETKYTSMGRKVEIVEHEGQFTLYRNGEPYYIKGAAGYEHYDRVQAYGGNSIRVWHADNAQQILDEAHALGLTVSLGLWVARERDGFNYYDKKEVIRQVESLREVVLKFKDHPALLMWGVGNELYAESSNVKVWDAVNLIAEMIHEVDPNHPTTTTVMNVPHKVIDLIVEKAPALDVLSINSFAAMHNLHEELYKSSWKGPYIVSEFGPRGYWEAFTTEWLAPIEQTSTEKAAYTLQRYKRAIEVDTIRCLGSYVFMWGNKQETTPTWFSMMSEQGEETESVHLVRKIWSGQEPVNAAPYIAPLMLDNKYAEDNIYLEPGQPYVAKVNTFDHDGDSLQLHWEVLPESEKKDGNSDKQVKPTPLPGLLNLAEAHKPTLTAPTKEGAYRLFVYVYDGKGNLATANVPFYVRK</sequence>
<dbReference type="OrthoDB" id="9801077at2"/>